<dbReference type="EMBL" id="LQPY01000037">
    <property type="protein sequence ID" value="ORW99974.1"/>
    <property type="molecule type" value="Genomic_DNA"/>
</dbReference>
<accession>A0A024K2B7</accession>
<evidence type="ECO:0000313" key="1">
    <source>
        <dbReference type="EMBL" id="CDO90195.1"/>
    </source>
</evidence>
<dbReference type="RefSeq" id="WP_036470955.1">
    <property type="nucleotide sequence ID" value="NZ_HG964446.1"/>
</dbReference>
<dbReference type="HOGENOM" id="CLU_054040_0_0_11"/>
<evidence type="ECO:0000313" key="3">
    <source>
        <dbReference type="Proteomes" id="UP000193710"/>
    </source>
</evidence>
<reference evidence="1" key="2">
    <citation type="submission" date="2014-04" db="EMBL/GenBank/DDBJ databases">
        <authorList>
            <person name="Xu Y.W."/>
            <person name="Yang Q."/>
        </authorList>
    </citation>
    <scope>NUCLEOTIDE SEQUENCE</scope>
    <source>
        <strain evidence="1">DSM 44626</strain>
    </source>
</reference>
<dbReference type="OrthoDB" id="4670777at2"/>
<evidence type="ECO:0008006" key="4">
    <source>
        <dbReference type="Google" id="ProtNLM"/>
    </source>
</evidence>
<dbReference type="Proteomes" id="UP000028880">
    <property type="component" value="Unassembled WGS sequence"/>
</dbReference>
<keyword evidence="3" id="KW-1185">Reference proteome</keyword>
<gene>
    <name evidence="2" type="ORF">AWC29_26855</name>
    <name evidence="1" type="ORF">BN973_04588</name>
</gene>
<reference evidence="1" key="1">
    <citation type="journal article" date="2014" name="Genome Announc.">
        <title>Draft Genome Sequence of Mycobacterium triplex DSM 44626.</title>
        <authorList>
            <person name="Sassi M."/>
            <person name="Croce O."/>
            <person name="Robert C."/>
            <person name="Raoult D."/>
            <person name="Drancourt M."/>
        </authorList>
    </citation>
    <scope>NUCLEOTIDE SEQUENCE [LARGE SCALE GENOMIC DNA]</scope>
    <source>
        <strain evidence="1">DSM 44626</strain>
    </source>
</reference>
<evidence type="ECO:0000313" key="2">
    <source>
        <dbReference type="EMBL" id="ORW99974.1"/>
    </source>
</evidence>
<dbReference type="EMBL" id="HG964446">
    <property type="protein sequence ID" value="CDO90195.1"/>
    <property type="molecule type" value="Genomic_DNA"/>
</dbReference>
<dbReference type="STRING" id="47839.BN973_04588"/>
<name>A0A024K2B7_9MYCO</name>
<protein>
    <recommendedName>
        <fullName evidence="4">DUF1214 domain-containing protein</fullName>
    </recommendedName>
</protein>
<dbReference type="eggNOG" id="COG5361">
    <property type="taxonomic scope" value="Bacteria"/>
</dbReference>
<dbReference type="Proteomes" id="UP000193710">
    <property type="component" value="Unassembled WGS sequence"/>
</dbReference>
<organism evidence="1">
    <name type="scientific">Mycobacterium triplex</name>
    <dbReference type="NCBI Taxonomy" id="47839"/>
    <lineage>
        <taxon>Bacteria</taxon>
        <taxon>Bacillati</taxon>
        <taxon>Actinomycetota</taxon>
        <taxon>Actinomycetes</taxon>
        <taxon>Mycobacteriales</taxon>
        <taxon>Mycobacteriaceae</taxon>
        <taxon>Mycobacterium</taxon>
        <taxon>Mycobacterium simiae complex</taxon>
    </lineage>
</organism>
<sequence length="422" mass="46575">MIPTSVGNPLATAEQRDGEALAMRALESSAVMQARELVAMRWKTLAGRSAPQEAWGPRFDELIEEFAFNYCLKAAAGDANYPIVLGMHYCPPHEWFGTKVPGSRGSGGDGPDQHYVLVPVSYGAHYEIEGQRFDPVPADIPLTVIGNPSITMTLGSLDLLSIKVGDDGRYRLTVGPEPANGDPNHVQVPPGALYLFNRECRSDWRQVPSSWTVRRLDAPSAPQWTEAQVAARAASMMVEDVPPMYWFLSIYAGMEPNTVSPLFNTGRVGGLVSQTIMFARLLVDESHAFVFTIGPGDAPYRNIVLHDYWFRTIDYWERQSCLNNGQSVPNPDGSVTYVVAQEDPGVANWLDPCGYSHLLVVNRWQGMRGGPEPTADGWLVPLADLESALPGDIPRVTPEQRAEQLRERRETFLLRFTDGATS</sequence>
<reference evidence="2 3" key="3">
    <citation type="submission" date="2016-01" db="EMBL/GenBank/DDBJ databases">
        <title>The new phylogeny of the genus Mycobacterium.</title>
        <authorList>
            <person name="Tarcisio F."/>
            <person name="Conor M."/>
            <person name="Antonella G."/>
            <person name="Elisabetta G."/>
            <person name="Giulia F.S."/>
            <person name="Sara T."/>
            <person name="Anna F."/>
            <person name="Clotilde B."/>
            <person name="Roberto B."/>
            <person name="Veronica D.S."/>
            <person name="Fabio R."/>
            <person name="Monica P."/>
            <person name="Olivier J."/>
            <person name="Enrico T."/>
            <person name="Nicola S."/>
        </authorList>
    </citation>
    <scope>NUCLEOTIDE SEQUENCE [LARGE SCALE GENOMIC DNA]</scope>
    <source>
        <strain evidence="2 3">DSM 44626</strain>
    </source>
</reference>
<proteinExistence type="predicted"/>
<dbReference type="AlphaFoldDB" id="A0A024K2B7"/>